<name>A0A165CVB8_9APHY</name>
<dbReference type="RefSeq" id="XP_040761235.1">
    <property type="nucleotide sequence ID" value="XM_040912982.1"/>
</dbReference>
<gene>
    <name evidence="3" type="ORF">LAESUDRAFT_761846</name>
</gene>
<feature type="compositionally biased region" description="Basic and acidic residues" evidence="1">
    <location>
        <begin position="351"/>
        <end position="368"/>
    </location>
</feature>
<dbReference type="Pfam" id="PF25318">
    <property type="entry name" value="WHD_GDS1"/>
    <property type="match status" value="1"/>
</dbReference>
<evidence type="ECO:0000259" key="2">
    <source>
        <dbReference type="Pfam" id="PF25318"/>
    </source>
</evidence>
<organism evidence="3 4">
    <name type="scientific">Laetiporus sulphureus 93-53</name>
    <dbReference type="NCBI Taxonomy" id="1314785"/>
    <lineage>
        <taxon>Eukaryota</taxon>
        <taxon>Fungi</taxon>
        <taxon>Dikarya</taxon>
        <taxon>Basidiomycota</taxon>
        <taxon>Agaricomycotina</taxon>
        <taxon>Agaricomycetes</taxon>
        <taxon>Polyporales</taxon>
        <taxon>Laetiporus</taxon>
    </lineage>
</organism>
<feature type="region of interest" description="Disordered" evidence="1">
    <location>
        <begin position="662"/>
        <end position="682"/>
    </location>
</feature>
<dbReference type="STRING" id="1314785.A0A165CVB8"/>
<dbReference type="Proteomes" id="UP000076871">
    <property type="component" value="Unassembled WGS sequence"/>
</dbReference>
<dbReference type="InterPro" id="IPR057511">
    <property type="entry name" value="WH_GDS1"/>
</dbReference>
<reference evidence="3 4" key="1">
    <citation type="journal article" date="2016" name="Mol. Biol. Evol.">
        <title>Comparative Genomics of Early-Diverging Mushroom-Forming Fungi Provides Insights into the Origins of Lignocellulose Decay Capabilities.</title>
        <authorList>
            <person name="Nagy L.G."/>
            <person name="Riley R."/>
            <person name="Tritt A."/>
            <person name="Adam C."/>
            <person name="Daum C."/>
            <person name="Floudas D."/>
            <person name="Sun H."/>
            <person name="Yadav J.S."/>
            <person name="Pangilinan J."/>
            <person name="Larsson K.H."/>
            <person name="Matsuura K."/>
            <person name="Barry K."/>
            <person name="Labutti K."/>
            <person name="Kuo R."/>
            <person name="Ohm R.A."/>
            <person name="Bhattacharya S.S."/>
            <person name="Shirouzu T."/>
            <person name="Yoshinaga Y."/>
            <person name="Martin F.M."/>
            <person name="Grigoriev I.V."/>
            <person name="Hibbett D.S."/>
        </authorList>
    </citation>
    <scope>NUCLEOTIDE SEQUENCE [LARGE SCALE GENOMIC DNA]</scope>
    <source>
        <strain evidence="3 4">93-53</strain>
    </source>
</reference>
<feature type="domain" description="GDS1 winged helix" evidence="2">
    <location>
        <begin position="173"/>
        <end position="247"/>
    </location>
</feature>
<keyword evidence="4" id="KW-1185">Reference proteome</keyword>
<accession>A0A165CVB8</accession>
<feature type="compositionally biased region" description="Low complexity" evidence="1">
    <location>
        <begin position="449"/>
        <end position="477"/>
    </location>
</feature>
<evidence type="ECO:0000256" key="1">
    <source>
        <dbReference type="SAM" id="MobiDB-lite"/>
    </source>
</evidence>
<dbReference type="OrthoDB" id="5597783at2759"/>
<protein>
    <recommendedName>
        <fullName evidence="2">GDS1 winged helix domain-containing protein</fullName>
    </recommendedName>
</protein>
<dbReference type="InParanoid" id="A0A165CVB8"/>
<dbReference type="InterPro" id="IPR036887">
    <property type="entry name" value="HTH_APSES_sf"/>
</dbReference>
<feature type="compositionally biased region" description="Low complexity" evidence="1">
    <location>
        <begin position="663"/>
        <end position="682"/>
    </location>
</feature>
<dbReference type="AlphaFoldDB" id="A0A165CVB8"/>
<feature type="region of interest" description="Disordered" evidence="1">
    <location>
        <begin position="412"/>
        <end position="506"/>
    </location>
</feature>
<feature type="region of interest" description="Disordered" evidence="1">
    <location>
        <begin position="518"/>
        <end position="562"/>
    </location>
</feature>
<evidence type="ECO:0000313" key="3">
    <source>
        <dbReference type="EMBL" id="KZT03495.1"/>
    </source>
</evidence>
<feature type="compositionally biased region" description="Acidic residues" evidence="1">
    <location>
        <begin position="421"/>
        <end position="433"/>
    </location>
</feature>
<feature type="region of interest" description="Disordered" evidence="1">
    <location>
        <begin position="1035"/>
        <end position="1112"/>
    </location>
</feature>
<proteinExistence type="predicted"/>
<evidence type="ECO:0000313" key="4">
    <source>
        <dbReference type="Proteomes" id="UP000076871"/>
    </source>
</evidence>
<feature type="compositionally biased region" description="Acidic residues" evidence="1">
    <location>
        <begin position="523"/>
        <end position="547"/>
    </location>
</feature>
<dbReference type="GO" id="GO:0003677">
    <property type="term" value="F:DNA binding"/>
    <property type="evidence" value="ECO:0007669"/>
    <property type="project" value="InterPro"/>
</dbReference>
<feature type="region of interest" description="Disordered" evidence="1">
    <location>
        <begin position="349"/>
        <end position="372"/>
    </location>
</feature>
<dbReference type="GeneID" id="63830010"/>
<feature type="compositionally biased region" description="Basic residues" evidence="1">
    <location>
        <begin position="1097"/>
        <end position="1112"/>
    </location>
</feature>
<dbReference type="SUPFAM" id="SSF54616">
    <property type="entry name" value="DNA-binding domain of Mlu1-box binding protein MBP1"/>
    <property type="match status" value="1"/>
</dbReference>
<sequence>MGAAAIKETNQDVWHGYRQGLAASVQLSQSACSSLCLPFSPTANSPPLPPSPLLSPSCALLPEPPISSVLASLAGRPLLDCSIPTINDLHHMVSPVAVSGSQSQPAVQHQYGTRIRSNSVLKPSARLRQSADTPVVHRRIKPVPTLKAKAGPVTEDAPRDDLPPFPPPHVMLHSEDANNKVLLAIGRSFISVDNCAMTVKDLAELTMKYGLMCQNVSAAGQAITTYIRSHLQRCEVEQDQPLLLRHVMSGTQFDDDLGPALYSRVGGAHCAISASDKRITNFRRGTMVWYLSKAAGAPCPFARVGIRLCDYTESGKVGSVLNTSREKKRERDRLRRAVQCGQKRKRLVRACADKGSDSDSSSEEEKRPPKVKLTLRLRPAMAVSSSVVYAPSSPIQSTQTPEITDLFKHKEEFDGSSDAASDADSDTDSESASESEVSSSLEEEEEQGELSLDVSTSGSPLRQSVQQSSPQPHLQHSSFRRSPSVPYSVTSISSPPDSELEDDDFHISMARRRGRFGLGLNSSDEEEDEDDMSLDDSFFDFDADTDTQWESPGPRSPSAQFEDEDVVVKQESNDVGGILEAWDHLDTTAADRKAVAITSGKLSAEVMRPKMESLDSWLYECFGSMSTDDLVYGNGESDLSRIKQEDIEAAVPFFDGLLPDCTSPAHHASPRSSSPVPTTPFSEDFLAQRHNSDMQWRDAELLGPDSVEPHDLDAGEWSEGWRTNEHAAEAATAGARAVVNANRESNGTSPQSTRVGPLLPPLNLAPSDSQIKHGAPVFDVTSPTLLSSLTSLSIHTPTSPEALRKDPFGPPDAKAPLQERRLPDLLSDDMSVVHTCQPCEPAISARQLEGVIVYQMTLGSSLILRRADTDFVKVDCIARQLGITLPYSESAIIISKGSSDVCGTWAPLSVTQEMCRDHSDLHVFLSDRLSEWFPPLQHNHLRTTTLLDRWRGSFGHDFESTSQATRRSQSVQPLGFSHQESVAPWNSDAPWDFFAAISLMLPPVPATSSDEVIAVADTPLSPTEEEMFRVLCSDSEWQTPPPEAPILDVQEDDAKEIVENADGAVENPPENPKEKDTARLQRPLRRSKRVADAIANRTRRRSSKRGSRSSLS</sequence>
<dbReference type="EMBL" id="KV427643">
    <property type="protein sequence ID" value="KZT03495.1"/>
    <property type="molecule type" value="Genomic_DNA"/>
</dbReference>